<feature type="non-terminal residue" evidence="1">
    <location>
        <position position="99"/>
    </location>
</feature>
<evidence type="ECO:0008006" key="2">
    <source>
        <dbReference type="Google" id="ProtNLM"/>
    </source>
</evidence>
<dbReference type="EMBL" id="BARS01017125">
    <property type="protein sequence ID" value="GAF94493.1"/>
    <property type="molecule type" value="Genomic_DNA"/>
</dbReference>
<accession>X0TLS2</accession>
<comment type="caution">
    <text evidence="1">The sequence shown here is derived from an EMBL/GenBank/DDBJ whole genome shotgun (WGS) entry which is preliminary data.</text>
</comment>
<name>X0TLS2_9ZZZZ</name>
<dbReference type="InterPro" id="IPR012349">
    <property type="entry name" value="Split_barrel_FMN-bd"/>
</dbReference>
<dbReference type="PANTHER" id="PTHR43567">
    <property type="entry name" value="FLAVOREDOXIN-RELATED-RELATED"/>
    <property type="match status" value="1"/>
</dbReference>
<dbReference type="SUPFAM" id="SSF50475">
    <property type="entry name" value="FMN-binding split barrel"/>
    <property type="match status" value="1"/>
</dbReference>
<proteinExistence type="predicted"/>
<dbReference type="InterPro" id="IPR052174">
    <property type="entry name" value="Flavoredoxin"/>
</dbReference>
<sequence>MQNIDVVFTKIEPELLTDNFIHVIGNEWLLITAGNTEKFNTMTASWGAVGVFWNKPVAICFIRPTRYTFNFVNTHDVFTLSFFTENERDILNFCGTQSG</sequence>
<reference evidence="1" key="1">
    <citation type="journal article" date="2014" name="Front. Microbiol.">
        <title>High frequency of phylogenetically diverse reductive dehalogenase-homologous genes in deep subseafloor sedimentary metagenomes.</title>
        <authorList>
            <person name="Kawai M."/>
            <person name="Futagami T."/>
            <person name="Toyoda A."/>
            <person name="Takaki Y."/>
            <person name="Nishi S."/>
            <person name="Hori S."/>
            <person name="Arai W."/>
            <person name="Tsubouchi T."/>
            <person name="Morono Y."/>
            <person name="Uchiyama I."/>
            <person name="Ito T."/>
            <person name="Fujiyama A."/>
            <person name="Inagaki F."/>
            <person name="Takami H."/>
        </authorList>
    </citation>
    <scope>NUCLEOTIDE SEQUENCE</scope>
    <source>
        <strain evidence="1">Expedition CK06-06</strain>
    </source>
</reference>
<evidence type="ECO:0000313" key="1">
    <source>
        <dbReference type="EMBL" id="GAF94493.1"/>
    </source>
</evidence>
<protein>
    <recommendedName>
        <fullName evidence="2">Flavin reductase like domain-containing protein</fullName>
    </recommendedName>
</protein>
<dbReference type="AlphaFoldDB" id="X0TLS2"/>
<gene>
    <name evidence="1" type="ORF">S01H1_28054</name>
</gene>
<dbReference type="Gene3D" id="2.30.110.10">
    <property type="entry name" value="Electron Transport, Fmn-binding Protein, Chain A"/>
    <property type="match status" value="1"/>
</dbReference>
<dbReference type="PANTHER" id="PTHR43567:SF5">
    <property type="entry name" value="HYPOTHETICAL CYTOSOLIC PROTEIN"/>
    <property type="match status" value="1"/>
</dbReference>
<organism evidence="1">
    <name type="scientific">marine sediment metagenome</name>
    <dbReference type="NCBI Taxonomy" id="412755"/>
    <lineage>
        <taxon>unclassified sequences</taxon>
        <taxon>metagenomes</taxon>
        <taxon>ecological metagenomes</taxon>
    </lineage>
</organism>